<evidence type="ECO:0000313" key="1">
    <source>
        <dbReference type="EMBL" id="KRX21438.1"/>
    </source>
</evidence>
<reference evidence="1 2" key="1">
    <citation type="submission" date="2015-01" db="EMBL/GenBank/DDBJ databases">
        <title>Evolution of Trichinella species and genotypes.</title>
        <authorList>
            <person name="Korhonen P.K."/>
            <person name="Edoardo P."/>
            <person name="Giuseppe L.R."/>
            <person name="Gasser R.B."/>
        </authorList>
    </citation>
    <scope>NUCLEOTIDE SEQUENCE [LARGE SCALE GENOMIC DNA]</scope>
    <source>
        <strain evidence="1">ISS37</strain>
    </source>
</reference>
<protein>
    <submittedName>
        <fullName evidence="1">Uncharacterized protein</fullName>
    </submittedName>
</protein>
<proteinExistence type="predicted"/>
<gene>
    <name evidence="1" type="ORF">T07_8563</name>
</gene>
<evidence type="ECO:0000313" key="2">
    <source>
        <dbReference type="Proteomes" id="UP000054630"/>
    </source>
</evidence>
<keyword evidence="2" id="KW-1185">Reference proteome</keyword>
<organism evidence="1 2">
    <name type="scientific">Trichinella nelsoni</name>
    <dbReference type="NCBI Taxonomy" id="6336"/>
    <lineage>
        <taxon>Eukaryota</taxon>
        <taxon>Metazoa</taxon>
        <taxon>Ecdysozoa</taxon>
        <taxon>Nematoda</taxon>
        <taxon>Enoplea</taxon>
        <taxon>Dorylaimia</taxon>
        <taxon>Trichinellida</taxon>
        <taxon>Trichinellidae</taxon>
        <taxon>Trichinella</taxon>
    </lineage>
</organism>
<name>A0A0V0S3W1_9BILA</name>
<comment type="caution">
    <text evidence="1">The sequence shown here is derived from an EMBL/GenBank/DDBJ whole genome shotgun (WGS) entry which is preliminary data.</text>
</comment>
<dbReference type="AlphaFoldDB" id="A0A0V0S3W1"/>
<dbReference type="Proteomes" id="UP000054630">
    <property type="component" value="Unassembled WGS sequence"/>
</dbReference>
<dbReference type="EMBL" id="JYDL01000039">
    <property type="protein sequence ID" value="KRX21438.1"/>
    <property type="molecule type" value="Genomic_DNA"/>
</dbReference>
<sequence>MTSSHSPDMVVQFYKMLQTEEMQHLELDDAYRCNWGIWFNIFRLMRTEDIMRLAYASREINAMAQSYFKKGLEKRSLFGTKKKTIDLSLVSKCAE</sequence>
<accession>A0A0V0S3W1</accession>
<dbReference type="OrthoDB" id="5937446at2759"/>